<dbReference type="Gene3D" id="3.50.50.60">
    <property type="entry name" value="FAD/NAD(P)-binding domain"/>
    <property type="match status" value="1"/>
</dbReference>
<comment type="caution">
    <text evidence="4">The sequence shown here is derived from an EMBL/GenBank/DDBJ whole genome shotgun (WGS) entry which is preliminary data.</text>
</comment>
<dbReference type="SUPFAM" id="SSF51905">
    <property type="entry name" value="FAD/NAD(P)-binding domain"/>
    <property type="match status" value="1"/>
</dbReference>
<dbReference type="Pfam" id="PF00890">
    <property type="entry name" value="FAD_binding_2"/>
    <property type="match status" value="1"/>
</dbReference>
<evidence type="ECO:0000256" key="1">
    <source>
        <dbReference type="ARBA" id="ARBA00022630"/>
    </source>
</evidence>
<dbReference type="GO" id="GO:0005886">
    <property type="term" value="C:plasma membrane"/>
    <property type="evidence" value="ECO:0007669"/>
    <property type="project" value="TreeGrafter"/>
</dbReference>
<evidence type="ECO:0000259" key="3">
    <source>
        <dbReference type="Pfam" id="PF00890"/>
    </source>
</evidence>
<keyword evidence="2" id="KW-0560">Oxidoreductase</keyword>
<dbReference type="InterPro" id="IPR030664">
    <property type="entry name" value="SdhA/FrdA/AprA"/>
</dbReference>
<dbReference type="Proteomes" id="UP000284883">
    <property type="component" value="Unassembled WGS sequence"/>
</dbReference>
<evidence type="ECO:0000313" key="4">
    <source>
        <dbReference type="EMBL" id="RHB36275.1"/>
    </source>
</evidence>
<dbReference type="RefSeq" id="WP_118001524.1">
    <property type="nucleotide sequence ID" value="NZ_QSGQ01000010.1"/>
</dbReference>
<dbReference type="Gene3D" id="1.20.58.100">
    <property type="entry name" value="Fumarate reductase/succinate dehydrogenase flavoprotein-like, C-terminal domain"/>
    <property type="match status" value="1"/>
</dbReference>
<dbReference type="InterPro" id="IPR036188">
    <property type="entry name" value="FAD/NAD-bd_sf"/>
</dbReference>
<dbReference type="PANTHER" id="PTHR11632">
    <property type="entry name" value="SUCCINATE DEHYDROGENASE 2 FLAVOPROTEIN SUBUNIT"/>
    <property type="match status" value="1"/>
</dbReference>
<dbReference type="InterPro" id="IPR003953">
    <property type="entry name" value="FAD-dep_OxRdtase_2_FAD-bd"/>
</dbReference>
<sequence>MKYRVEQLETDVLIVGGGLSGALAALKVKEEGLDCVVLEKSNTKRSGNAGSGIDHIFSYIPELHEKVGYSMEEMKEEQAQFDLAGLGLGFRSLNDFFVENSYDRIIGLEKYGLKFRFEDSNVPGGYRVVPQFHSVPTSFNFEGRDIKPILTKEMEKSGVRIYNRVFVYELLKDEGKVVGAIGVCTRENIIYVVRAKTTILATAGGVDRLCKSATGVDFERFHSSSMNNGAGKVLAMNAGADIINMEYTLAQGGMEWLNWTMSAGCPGGTYWPCARIIDEDGNVIMERDIAFSPEDPNYKEKHQKQFARHLEGRKRVYEHLAAGELLYMDMAEATDDEIEYVKWSLSHEGKCNTLLANMDAQGTSFKDIKIPYFYTNMVQTFVSCSGVYSNVKCETTIENLYAAGNEIAGMSNNSAPEAVVYGIEAGLQAAKKAKEMECGGKVDTSQVAHVQRLVEGFYESESGDKWLDIEHAIQNIINTFGTIPHSDIKCRTALNQLEKMEKEIHLHAENPHEINRCLDVMFILQTAKAIFLACENRKENLGPFIKNLNSNEPDKAPEDVEIYGLYKDGRTYKFHTIKADL</sequence>
<dbReference type="EMBL" id="QSGQ01000010">
    <property type="protein sequence ID" value="RHB36275.1"/>
    <property type="molecule type" value="Genomic_DNA"/>
</dbReference>
<dbReference type="GO" id="GO:0000104">
    <property type="term" value="F:succinate dehydrogenase activity"/>
    <property type="evidence" value="ECO:0007669"/>
    <property type="project" value="TreeGrafter"/>
</dbReference>
<dbReference type="SUPFAM" id="SSF46977">
    <property type="entry name" value="Succinate dehydrogenase/fumarate reductase flavoprotein C-terminal domain"/>
    <property type="match status" value="1"/>
</dbReference>
<evidence type="ECO:0000313" key="5">
    <source>
        <dbReference type="Proteomes" id="UP000284883"/>
    </source>
</evidence>
<dbReference type="InterPro" id="IPR037099">
    <property type="entry name" value="Fum_R/Succ_DH_flav-like_C_sf"/>
</dbReference>
<proteinExistence type="predicted"/>
<accession>A0A413VRN5</accession>
<dbReference type="GO" id="GO:0009061">
    <property type="term" value="P:anaerobic respiration"/>
    <property type="evidence" value="ECO:0007669"/>
    <property type="project" value="TreeGrafter"/>
</dbReference>
<evidence type="ECO:0000256" key="2">
    <source>
        <dbReference type="ARBA" id="ARBA00023002"/>
    </source>
</evidence>
<gene>
    <name evidence="4" type="ORF">DW885_13240</name>
</gene>
<dbReference type="AlphaFoldDB" id="A0A413VRN5"/>
<dbReference type="PIRSF" id="PIRSF000171">
    <property type="entry name" value="SDHA_APRA_LASPO"/>
    <property type="match status" value="1"/>
</dbReference>
<keyword evidence="1" id="KW-0285">Flavoprotein</keyword>
<dbReference type="PANTHER" id="PTHR11632:SF73">
    <property type="entry name" value="BLR3196 PROTEIN"/>
    <property type="match status" value="1"/>
</dbReference>
<dbReference type="GO" id="GO:0050660">
    <property type="term" value="F:flavin adenine dinucleotide binding"/>
    <property type="evidence" value="ECO:0007669"/>
    <property type="project" value="TreeGrafter"/>
</dbReference>
<dbReference type="GO" id="GO:0009055">
    <property type="term" value="F:electron transfer activity"/>
    <property type="evidence" value="ECO:0007669"/>
    <property type="project" value="TreeGrafter"/>
</dbReference>
<name>A0A413VRN5_9FIRM</name>
<feature type="domain" description="FAD-dependent oxidoreductase 2 FAD-binding" evidence="3">
    <location>
        <begin position="11"/>
        <end position="411"/>
    </location>
</feature>
<protein>
    <submittedName>
        <fullName evidence="4">FAD-dependent oxidoreductase</fullName>
    </submittedName>
</protein>
<reference evidence="4 5" key="1">
    <citation type="submission" date="2018-08" db="EMBL/GenBank/DDBJ databases">
        <title>A genome reference for cultivated species of the human gut microbiota.</title>
        <authorList>
            <person name="Zou Y."/>
            <person name="Xue W."/>
            <person name="Luo G."/>
        </authorList>
    </citation>
    <scope>NUCLEOTIDE SEQUENCE [LARGE SCALE GENOMIC DNA]</scope>
    <source>
        <strain evidence="4 5">AM40-15AC</strain>
    </source>
</reference>
<organism evidence="4 5">
    <name type="scientific">Dorea formicigenerans</name>
    <dbReference type="NCBI Taxonomy" id="39486"/>
    <lineage>
        <taxon>Bacteria</taxon>
        <taxon>Bacillati</taxon>
        <taxon>Bacillota</taxon>
        <taxon>Clostridia</taxon>
        <taxon>Lachnospirales</taxon>
        <taxon>Lachnospiraceae</taxon>
        <taxon>Dorea</taxon>
    </lineage>
</organism>